<comment type="subcellular location">
    <subcellularLocation>
        <location evidence="1">Nucleus</location>
    </subcellularLocation>
</comment>
<reference evidence="11" key="1">
    <citation type="submission" date="2025-08" db="UniProtKB">
        <authorList>
            <consortium name="Ensembl"/>
        </authorList>
    </citation>
    <scope>IDENTIFICATION</scope>
</reference>
<feature type="coiled-coil region" evidence="8">
    <location>
        <begin position="25"/>
        <end position="86"/>
    </location>
</feature>
<keyword evidence="6" id="KW-0539">Nucleus</keyword>
<dbReference type="AlphaFoldDB" id="A0A8D0QSL3"/>
<evidence type="ECO:0000256" key="8">
    <source>
        <dbReference type="SAM" id="Coils"/>
    </source>
</evidence>
<evidence type="ECO:0000256" key="1">
    <source>
        <dbReference type="ARBA" id="ARBA00004123"/>
    </source>
</evidence>
<dbReference type="PANTHER" id="PTHR23337:SF6">
    <property type="entry name" value="MORC FAMILY CW-TYPE ZINC FINGER PROTEIN 1"/>
    <property type="match status" value="1"/>
</dbReference>
<accession>A0A8D0QSL3</accession>
<keyword evidence="2" id="KW-0479">Metal-binding</keyword>
<keyword evidence="3 7" id="KW-0863">Zinc-finger</keyword>
<evidence type="ECO:0000256" key="5">
    <source>
        <dbReference type="ARBA" id="ARBA00023054"/>
    </source>
</evidence>
<evidence type="ECO:0000313" key="12">
    <source>
        <dbReference type="Proteomes" id="UP000694727"/>
    </source>
</evidence>
<dbReference type="FunFam" id="3.30.40.100:FF:000004">
    <property type="entry name" value="MORC family CW-type zinc finger 1"/>
    <property type="match status" value="1"/>
</dbReference>
<sequence length="656" mass="75597">MFFFFNFRKYLYVTSSFKETFKNEVKKAEEAVKIAEFILKEAQIKVNYTDGTSLSSPTKDVLQKALEDVKAKHKILQEKRRELKKARTLSLFFGVNIENRSQAGMFIYSNNRLIKMHEKVGPQLKLKSLLGAGVVGIVNIPLEIMEPSHNKQEFLNVKEYNHLLKVMGQYLVQYCKDTGISNRNLTLFWNEFGYQNNKDTERSLDSVQYQRRQAMAIPFIIQCDLCLKWRILPPSTDYEEKECFDIWICANNPNLLENSCHQTEHLPSIPLGTMSTVSPSKNEKEKQLQESVQRYQNRLAEQHRQPQFIPTSRITEFTTTCQTSAPKLSDNPRGGKRSTEGSDSDIEYVSETKITKKSMQKKVKPQQWRHPAALLENVKLAKRPQASSWEMKRKKSQNLMQECKTLTEVKTVNSDLNIIQVLDKSDTDVSLKQENKEASLMKKEKQELCCDILEIKRNSSSPNWESMPVEDLNPSSGNKARVSVSGGCKVASSLTESSQRASVKETVRKLTSNLREILLYFFPEYQVPSELGHTSLEELIGNSELEQCPEKTNKKLKMCFNQIQDVYMAQYEKKLKRKMQSIIYDANRRGVVNEVSLVQCEEKRKTTEDKLNNLRIKLAVLLKKLQLGGPAGDLEQIDSYLEVLLKEDNLFQKTFK</sequence>
<dbReference type="Proteomes" id="UP000694727">
    <property type="component" value="Unplaced"/>
</dbReference>
<dbReference type="PROSITE" id="PS51050">
    <property type="entry name" value="ZF_CW"/>
    <property type="match status" value="1"/>
</dbReference>
<evidence type="ECO:0000256" key="6">
    <source>
        <dbReference type="ARBA" id="ARBA00023242"/>
    </source>
</evidence>
<dbReference type="PANTHER" id="PTHR23337">
    <property type="entry name" value="ZINC FINGER CW-TYPE COILED-COIL DOMAIN PROTEIN 1"/>
    <property type="match status" value="1"/>
</dbReference>
<dbReference type="GO" id="GO:0005634">
    <property type="term" value="C:nucleus"/>
    <property type="evidence" value="ECO:0007669"/>
    <property type="project" value="UniProtKB-SubCell"/>
</dbReference>
<evidence type="ECO:0000256" key="7">
    <source>
        <dbReference type="PROSITE-ProRule" id="PRU00454"/>
    </source>
</evidence>
<dbReference type="Ensembl" id="ENSSSCT00025007058.1">
    <property type="protein sequence ID" value="ENSSSCP00025002892.1"/>
    <property type="gene ID" value="ENSSSCG00025005251.1"/>
</dbReference>
<dbReference type="GO" id="GO:0008270">
    <property type="term" value="F:zinc ion binding"/>
    <property type="evidence" value="ECO:0007669"/>
    <property type="project" value="UniProtKB-KW"/>
</dbReference>
<feature type="domain" description="CW-type" evidence="10">
    <location>
        <begin position="214"/>
        <end position="268"/>
    </location>
</feature>
<dbReference type="Pfam" id="PF17942">
    <property type="entry name" value="Morc6_S5"/>
    <property type="match status" value="1"/>
</dbReference>
<evidence type="ECO:0000313" key="11">
    <source>
        <dbReference type="Ensembl" id="ENSSSCP00025002892.1"/>
    </source>
</evidence>
<evidence type="ECO:0000256" key="9">
    <source>
        <dbReference type="SAM" id="MobiDB-lite"/>
    </source>
</evidence>
<proteinExistence type="predicted"/>
<protein>
    <recommendedName>
        <fullName evidence="10">CW-type domain-containing protein</fullName>
    </recommendedName>
</protein>
<dbReference type="InterPro" id="IPR041006">
    <property type="entry name" value="Morc_S5"/>
</dbReference>
<evidence type="ECO:0000256" key="4">
    <source>
        <dbReference type="ARBA" id="ARBA00022833"/>
    </source>
</evidence>
<dbReference type="Gene3D" id="3.30.40.100">
    <property type="match status" value="1"/>
</dbReference>
<evidence type="ECO:0000256" key="3">
    <source>
        <dbReference type="ARBA" id="ARBA00022771"/>
    </source>
</evidence>
<name>A0A8D0QSL3_PIG</name>
<dbReference type="InterPro" id="IPR011124">
    <property type="entry name" value="Znf_CW"/>
</dbReference>
<organism evidence="11 12">
    <name type="scientific">Sus scrofa</name>
    <name type="common">Pig</name>
    <dbReference type="NCBI Taxonomy" id="9823"/>
    <lineage>
        <taxon>Eukaryota</taxon>
        <taxon>Metazoa</taxon>
        <taxon>Chordata</taxon>
        <taxon>Craniata</taxon>
        <taxon>Vertebrata</taxon>
        <taxon>Euteleostomi</taxon>
        <taxon>Mammalia</taxon>
        <taxon>Eutheria</taxon>
        <taxon>Laurasiatheria</taxon>
        <taxon>Artiodactyla</taxon>
        <taxon>Suina</taxon>
        <taxon>Suidae</taxon>
        <taxon>Sus</taxon>
    </lineage>
</organism>
<feature type="region of interest" description="Disordered" evidence="9">
    <location>
        <begin position="320"/>
        <end position="348"/>
    </location>
</feature>
<dbReference type="Pfam" id="PF07496">
    <property type="entry name" value="zf-CW"/>
    <property type="match status" value="1"/>
</dbReference>
<keyword evidence="5 8" id="KW-0175">Coiled coil</keyword>
<evidence type="ECO:0000256" key="2">
    <source>
        <dbReference type="ARBA" id="ARBA00022723"/>
    </source>
</evidence>
<keyword evidence="4" id="KW-0862">Zinc</keyword>
<feature type="coiled-coil region" evidence="8">
    <location>
        <begin position="597"/>
        <end position="624"/>
    </location>
</feature>
<evidence type="ECO:0000259" key="10">
    <source>
        <dbReference type="PROSITE" id="PS51050"/>
    </source>
</evidence>